<accession>A0A0F9F8N3</accession>
<dbReference type="Pfam" id="PF13181">
    <property type="entry name" value="TPR_8"/>
    <property type="match status" value="1"/>
</dbReference>
<dbReference type="EMBL" id="LAZR01024530">
    <property type="protein sequence ID" value="KKL74836.1"/>
    <property type="molecule type" value="Genomic_DNA"/>
</dbReference>
<comment type="caution">
    <text evidence="1">The sequence shown here is derived from an EMBL/GenBank/DDBJ whole genome shotgun (WGS) entry which is preliminary data.</text>
</comment>
<dbReference type="SUPFAM" id="SSF48452">
    <property type="entry name" value="TPR-like"/>
    <property type="match status" value="1"/>
</dbReference>
<gene>
    <name evidence="1" type="ORF">LCGC14_2060900</name>
</gene>
<protein>
    <recommendedName>
        <fullName evidence="2">Tetratricopeptide repeat protein</fullName>
    </recommendedName>
</protein>
<dbReference type="InterPro" id="IPR011990">
    <property type="entry name" value="TPR-like_helical_dom_sf"/>
</dbReference>
<name>A0A0F9F8N3_9ZZZZ</name>
<dbReference type="AlphaFoldDB" id="A0A0F9F8N3"/>
<evidence type="ECO:0008006" key="2">
    <source>
        <dbReference type="Google" id="ProtNLM"/>
    </source>
</evidence>
<dbReference type="InterPro" id="IPR019734">
    <property type="entry name" value="TPR_rpt"/>
</dbReference>
<reference evidence="1" key="1">
    <citation type="journal article" date="2015" name="Nature">
        <title>Complex archaea that bridge the gap between prokaryotes and eukaryotes.</title>
        <authorList>
            <person name="Spang A."/>
            <person name="Saw J.H."/>
            <person name="Jorgensen S.L."/>
            <person name="Zaremba-Niedzwiedzka K."/>
            <person name="Martijn J."/>
            <person name="Lind A.E."/>
            <person name="van Eijk R."/>
            <person name="Schleper C."/>
            <person name="Guy L."/>
            <person name="Ettema T.J."/>
        </authorList>
    </citation>
    <scope>NUCLEOTIDE SEQUENCE</scope>
</reference>
<evidence type="ECO:0000313" key="1">
    <source>
        <dbReference type="EMBL" id="KKL74836.1"/>
    </source>
</evidence>
<sequence length="415" mass="45243">MAARAMLPLLCMVTLSLAADTRPAAPAAAPADELAVRGLIHAARSLGHLRGGAVVARAGRMGALLLLAERLRPDDLRANYQLVDLYEGLGDLARAARASRRYLKASPNDYAAGVRWIRLSLAGLDRAEQRIEQLKAVIAQQHLAKEIRAVAAGELCNLYLRQDDKVRARAACRQALALDPHYRPAIEARRVFDKSRPPVADLRDALTILAGNPRGMYAAWKVAGLCRQGGLHAQALRYYEHAYRVALDKRPRPEVLDGLVIDYVNALLDLGRSAEAIKLTDPLMGRHGWSLDLRALLVEACRAAGKPAQADAHIKAMDDTYKPLAAPGAVRDGGQAADLAWFTLHFKRQPKPALGNRFAGLCIIDAVGAVVCFGYDRGQRRADQVLIHFVANLFQGTTNYGKGYGVHYATSIKMF</sequence>
<organism evidence="1">
    <name type="scientific">marine sediment metagenome</name>
    <dbReference type="NCBI Taxonomy" id="412755"/>
    <lineage>
        <taxon>unclassified sequences</taxon>
        <taxon>metagenomes</taxon>
        <taxon>ecological metagenomes</taxon>
    </lineage>
</organism>
<proteinExistence type="predicted"/>
<dbReference type="Gene3D" id="1.25.40.10">
    <property type="entry name" value="Tetratricopeptide repeat domain"/>
    <property type="match status" value="1"/>
</dbReference>